<proteinExistence type="predicted"/>
<evidence type="ECO:0000313" key="5">
    <source>
        <dbReference type="Proteomes" id="UP000294830"/>
    </source>
</evidence>
<dbReference type="AlphaFoldDB" id="A0A4R2E918"/>
<dbReference type="Gene3D" id="1.10.357.10">
    <property type="entry name" value="Tetracycline Repressor, domain 2"/>
    <property type="match status" value="1"/>
</dbReference>
<dbReference type="InterPro" id="IPR009057">
    <property type="entry name" value="Homeodomain-like_sf"/>
</dbReference>
<dbReference type="Pfam" id="PF00440">
    <property type="entry name" value="TetR_N"/>
    <property type="match status" value="1"/>
</dbReference>
<feature type="domain" description="HTH tetR-type" evidence="3">
    <location>
        <begin position="6"/>
        <end position="66"/>
    </location>
</feature>
<dbReference type="PANTHER" id="PTHR43479:SF11">
    <property type="entry name" value="ACREF_ENVCD OPERON REPRESSOR-RELATED"/>
    <property type="match status" value="1"/>
</dbReference>
<feature type="DNA-binding region" description="H-T-H motif" evidence="2">
    <location>
        <begin position="29"/>
        <end position="48"/>
    </location>
</feature>
<evidence type="ECO:0000259" key="3">
    <source>
        <dbReference type="PROSITE" id="PS50977"/>
    </source>
</evidence>
<gene>
    <name evidence="4" type="ORF">CLV25_11240</name>
</gene>
<dbReference type="InterPro" id="IPR050624">
    <property type="entry name" value="HTH-type_Tx_Regulator"/>
</dbReference>
<dbReference type="OrthoDB" id="6430772at2"/>
<evidence type="ECO:0000256" key="2">
    <source>
        <dbReference type="PROSITE-ProRule" id="PRU00335"/>
    </source>
</evidence>
<dbReference type="PANTHER" id="PTHR43479">
    <property type="entry name" value="ACREF/ENVCD OPERON REPRESSOR-RELATED"/>
    <property type="match status" value="1"/>
</dbReference>
<dbReference type="PRINTS" id="PR00455">
    <property type="entry name" value="HTHTETR"/>
</dbReference>
<dbReference type="EMBL" id="SLWB01000012">
    <property type="protein sequence ID" value="TCN64713.1"/>
    <property type="molecule type" value="Genomic_DNA"/>
</dbReference>
<keyword evidence="1 2" id="KW-0238">DNA-binding</keyword>
<comment type="caution">
    <text evidence="4">The sequence shown here is derived from an EMBL/GenBank/DDBJ whole genome shotgun (WGS) entry which is preliminary data.</text>
</comment>
<dbReference type="Gene3D" id="1.10.10.60">
    <property type="entry name" value="Homeodomain-like"/>
    <property type="match status" value="1"/>
</dbReference>
<dbReference type="Proteomes" id="UP000294830">
    <property type="component" value="Unassembled WGS sequence"/>
</dbReference>
<accession>A0A4R2E918</accession>
<organism evidence="4 5">
    <name type="scientific">Acetobacteroides hydrogenigenes</name>
    <dbReference type="NCBI Taxonomy" id="979970"/>
    <lineage>
        <taxon>Bacteria</taxon>
        <taxon>Pseudomonadati</taxon>
        <taxon>Bacteroidota</taxon>
        <taxon>Bacteroidia</taxon>
        <taxon>Bacteroidales</taxon>
        <taxon>Rikenellaceae</taxon>
        <taxon>Acetobacteroides</taxon>
    </lineage>
</organism>
<dbReference type="RefSeq" id="WP_131839858.1">
    <property type="nucleotide sequence ID" value="NZ_SLWB01000012.1"/>
</dbReference>
<dbReference type="PROSITE" id="PS50977">
    <property type="entry name" value="HTH_TETR_2"/>
    <property type="match status" value="1"/>
</dbReference>
<keyword evidence="5" id="KW-1185">Reference proteome</keyword>
<dbReference type="InterPro" id="IPR001647">
    <property type="entry name" value="HTH_TetR"/>
</dbReference>
<dbReference type="GO" id="GO:0003677">
    <property type="term" value="F:DNA binding"/>
    <property type="evidence" value="ECO:0007669"/>
    <property type="project" value="UniProtKB-UniRule"/>
</dbReference>
<reference evidence="4 5" key="1">
    <citation type="submission" date="2019-03" db="EMBL/GenBank/DDBJ databases">
        <title>Genomic Encyclopedia of Archaeal and Bacterial Type Strains, Phase II (KMG-II): from individual species to whole genera.</title>
        <authorList>
            <person name="Goeker M."/>
        </authorList>
    </citation>
    <scope>NUCLEOTIDE SEQUENCE [LARGE SCALE GENOMIC DNA]</scope>
    <source>
        <strain evidence="4 5">RL-C</strain>
    </source>
</reference>
<name>A0A4R2E918_9BACT</name>
<dbReference type="SUPFAM" id="SSF46689">
    <property type="entry name" value="Homeodomain-like"/>
    <property type="match status" value="1"/>
</dbReference>
<evidence type="ECO:0000313" key="4">
    <source>
        <dbReference type="EMBL" id="TCN64713.1"/>
    </source>
</evidence>
<protein>
    <submittedName>
        <fullName evidence="4">AcrR family transcriptional regulator</fullName>
    </submittedName>
</protein>
<evidence type="ECO:0000256" key="1">
    <source>
        <dbReference type="ARBA" id="ARBA00023125"/>
    </source>
</evidence>
<sequence length="198" mass="23225">MTAKFSKTRETILDVSRNVFGEMGYYNATINDIALACNRGRRTIYTYFKSKDEIYNEVIKVESAKMAAELQSYFSNIIDPREKLRMYIVKRMEIIRNLVYAHTALKTCFFKEKAHLDLIRREFDKEEVKILLSILDEGIRRNVFQVLNMSLTAHNLLVTLKAFESSFMEMNPDEALKQRQLDIIRIVIFGVFNNSSLR</sequence>